<dbReference type="PANTHER" id="PTHR46652:SF3">
    <property type="entry name" value="LEUCINE-RICH REPEAT-CONTAINING PROTEIN 9"/>
    <property type="match status" value="1"/>
</dbReference>
<dbReference type="PROSITE" id="PS51450">
    <property type="entry name" value="LRR"/>
    <property type="match status" value="5"/>
</dbReference>
<proteinExistence type="predicted"/>
<dbReference type="InterPro" id="IPR001611">
    <property type="entry name" value="Leu-rich_rpt"/>
</dbReference>
<dbReference type="SMART" id="SM00365">
    <property type="entry name" value="LRR_SD22"/>
    <property type="match status" value="5"/>
</dbReference>
<dbReference type="Pfam" id="PF13855">
    <property type="entry name" value="LRR_8"/>
    <property type="match status" value="1"/>
</dbReference>
<name>L5LP49_MYODS</name>
<evidence type="ECO:0000256" key="3">
    <source>
        <dbReference type="SAM" id="Coils"/>
    </source>
</evidence>
<evidence type="ECO:0000256" key="1">
    <source>
        <dbReference type="ARBA" id="ARBA00022614"/>
    </source>
</evidence>
<feature type="coiled-coil region" evidence="3">
    <location>
        <begin position="219"/>
        <end position="246"/>
    </location>
</feature>
<accession>L5LP49</accession>
<evidence type="ECO:0000256" key="2">
    <source>
        <dbReference type="ARBA" id="ARBA00022737"/>
    </source>
</evidence>
<protein>
    <submittedName>
        <fullName evidence="4">Leucine-rich repeat-containing protein 9</fullName>
    </submittedName>
</protein>
<keyword evidence="2" id="KW-0677">Repeat</keyword>
<keyword evidence="1" id="KW-0433">Leucine-rich repeat</keyword>
<sequence>MIECENLNQEEIIKELKIEGLRECRNLEKLYLYYNKISKIENLEKLLKLEVLWLNHNTIKNIEDLTNLTRLRRLKDLCLNDPQYKTNPVCQLCNYSTHVLYHLPCLQRLDTYDVSAKPIKELADITAMKKIMYYNMRIKTVQRHLHEDLEKLADRKCKLQKLPEERIKLFSFVKKNLERELAELKGSGKGQTERPNNNQVTELEILKNSETVSEEPSLQQKIQTKLNALNERVKFWNKKLDEIETIYRTETKRKKKSSGLLIPFLSIELETVGNIHFEEGTRSDDWSHRKMLECLFYVFDPEVALKKKHLLQILEKGFKDNETSKGMSLGGAGLSRQSDILSAAKEAGEAPTTTTALTAVRLVAEQSYPCGSPLTTRRSSCIERLSPGGILLITKVFLGQSVQAREQDSISQANYPMVNSVFVPRKCALNSIVGQRNCDCSFRQCKWFVFDHDLVLPEYIVEFEFVTVVKTYSLFSSVNNAILEESKKSSEGSVLSQELKFDDEVIKMDPRIKPRPKLISLDDKTILSLAKTNVYSHIVNLNLHGNSLSRLRDLSKLTGLRKLNISFNEFTCLDDVYHLGGAGLGTGERAEQLTSWSLSPAHRLRWISDGEQGNRGISNLTKLTRLSINNNLLTGLEKHTFNNLLHLHSLSLENNRITSLSGLQKAFTLIELYISNNYVALNQEIYNLKDPPETECAKDLFGGRLTSDMIAERQGHSNFTQMQELNWTSSSIRTVDLIPIDQFRNVCNVNLQNNNLTSFSGLIYLPNVKGGEVAAMPEADFQKAGGAVGIQLVVLVHQCLAHSPEIGPAELLREWVATTRLVGCWNGLVS</sequence>
<dbReference type="PANTHER" id="PTHR46652">
    <property type="entry name" value="LEUCINE-RICH REPEAT AND IQ DOMAIN-CONTAINING PROTEIN 1-RELATED"/>
    <property type="match status" value="1"/>
</dbReference>
<dbReference type="AlphaFoldDB" id="L5LP49"/>
<dbReference type="InterPro" id="IPR050836">
    <property type="entry name" value="SDS22/Internalin_LRR"/>
</dbReference>
<keyword evidence="5" id="KW-1185">Reference proteome</keyword>
<gene>
    <name evidence="4" type="ORF">MDA_GLEAN10023895</name>
</gene>
<dbReference type="EMBL" id="KB110335">
    <property type="protein sequence ID" value="ELK27268.1"/>
    <property type="molecule type" value="Genomic_DNA"/>
</dbReference>
<dbReference type="Proteomes" id="UP000010556">
    <property type="component" value="Unassembled WGS sequence"/>
</dbReference>
<dbReference type="Gene3D" id="3.80.10.10">
    <property type="entry name" value="Ribonuclease Inhibitor"/>
    <property type="match status" value="4"/>
</dbReference>
<dbReference type="InterPro" id="IPR032675">
    <property type="entry name" value="LRR_dom_sf"/>
</dbReference>
<evidence type="ECO:0000313" key="4">
    <source>
        <dbReference type="EMBL" id="ELK27268.1"/>
    </source>
</evidence>
<organism evidence="4 5">
    <name type="scientific">Myotis davidii</name>
    <name type="common">David's myotis</name>
    <dbReference type="NCBI Taxonomy" id="225400"/>
    <lineage>
        <taxon>Eukaryota</taxon>
        <taxon>Metazoa</taxon>
        <taxon>Chordata</taxon>
        <taxon>Craniata</taxon>
        <taxon>Vertebrata</taxon>
        <taxon>Euteleostomi</taxon>
        <taxon>Mammalia</taxon>
        <taxon>Eutheria</taxon>
        <taxon>Laurasiatheria</taxon>
        <taxon>Chiroptera</taxon>
        <taxon>Yangochiroptera</taxon>
        <taxon>Vespertilionidae</taxon>
        <taxon>Myotis</taxon>
    </lineage>
</organism>
<dbReference type="SMART" id="SM00369">
    <property type="entry name" value="LRR_TYP"/>
    <property type="match status" value="4"/>
</dbReference>
<reference evidence="5" key="1">
    <citation type="journal article" date="2013" name="Science">
        <title>Comparative analysis of bat genomes provides insight into the evolution of flight and immunity.</title>
        <authorList>
            <person name="Zhang G."/>
            <person name="Cowled C."/>
            <person name="Shi Z."/>
            <person name="Huang Z."/>
            <person name="Bishop-Lilly K.A."/>
            <person name="Fang X."/>
            <person name="Wynne J.W."/>
            <person name="Xiong Z."/>
            <person name="Baker M.L."/>
            <person name="Zhao W."/>
            <person name="Tachedjian M."/>
            <person name="Zhu Y."/>
            <person name="Zhou P."/>
            <person name="Jiang X."/>
            <person name="Ng J."/>
            <person name="Yang L."/>
            <person name="Wu L."/>
            <person name="Xiao J."/>
            <person name="Feng Y."/>
            <person name="Chen Y."/>
            <person name="Sun X."/>
            <person name="Zhang Y."/>
            <person name="Marsh G.A."/>
            <person name="Crameri G."/>
            <person name="Broder C.C."/>
            <person name="Frey K.G."/>
            <person name="Wang L.F."/>
            <person name="Wang J."/>
        </authorList>
    </citation>
    <scope>NUCLEOTIDE SEQUENCE [LARGE SCALE GENOMIC DNA]</scope>
</reference>
<keyword evidence="3" id="KW-0175">Coiled coil</keyword>
<dbReference type="InterPro" id="IPR025875">
    <property type="entry name" value="Leu-rich_rpt_4"/>
</dbReference>
<evidence type="ECO:0000313" key="5">
    <source>
        <dbReference type="Proteomes" id="UP000010556"/>
    </source>
</evidence>
<dbReference type="SUPFAM" id="SSF52058">
    <property type="entry name" value="L domain-like"/>
    <property type="match status" value="2"/>
</dbReference>
<dbReference type="InterPro" id="IPR003591">
    <property type="entry name" value="Leu-rich_rpt_typical-subtyp"/>
</dbReference>
<dbReference type="Pfam" id="PF12799">
    <property type="entry name" value="LRR_4"/>
    <property type="match status" value="1"/>
</dbReference>